<evidence type="ECO:0000256" key="1">
    <source>
        <dbReference type="ARBA" id="ARBA00004123"/>
    </source>
</evidence>
<dbReference type="Pfam" id="PF00010">
    <property type="entry name" value="HLH"/>
    <property type="match status" value="1"/>
</dbReference>
<dbReference type="GO" id="GO:0046983">
    <property type="term" value="F:protein dimerization activity"/>
    <property type="evidence" value="ECO:0007669"/>
    <property type="project" value="InterPro"/>
</dbReference>
<dbReference type="EMBL" id="CAACVG010011024">
    <property type="protein sequence ID" value="VEN57233.1"/>
    <property type="molecule type" value="Genomic_DNA"/>
</dbReference>
<feature type="compositionally biased region" description="Basic and acidic residues" evidence="7">
    <location>
        <begin position="145"/>
        <end position="166"/>
    </location>
</feature>
<dbReference type="InterPro" id="IPR011598">
    <property type="entry name" value="bHLH_dom"/>
</dbReference>
<feature type="region of interest" description="Disordered" evidence="7">
    <location>
        <begin position="145"/>
        <end position="168"/>
    </location>
</feature>
<dbReference type="PANTHER" id="PTHR23042">
    <property type="entry name" value="CIRCADIAN PROTEIN CLOCK/ARNT/BMAL/PAS"/>
    <property type="match status" value="1"/>
</dbReference>
<evidence type="ECO:0000256" key="6">
    <source>
        <dbReference type="ARBA" id="ARBA00023242"/>
    </source>
</evidence>
<dbReference type="InterPro" id="IPR036638">
    <property type="entry name" value="HLH_DNA-bd_sf"/>
</dbReference>
<dbReference type="InterPro" id="IPR000014">
    <property type="entry name" value="PAS"/>
</dbReference>
<name>A0A653DB34_CALMS</name>
<feature type="region of interest" description="Disordered" evidence="7">
    <location>
        <begin position="435"/>
        <end position="459"/>
    </location>
</feature>
<feature type="region of interest" description="Disordered" evidence="7">
    <location>
        <begin position="387"/>
        <end position="409"/>
    </location>
</feature>
<feature type="compositionally biased region" description="Low complexity" evidence="7">
    <location>
        <begin position="627"/>
        <end position="644"/>
    </location>
</feature>
<dbReference type="Gene3D" id="3.30.450.20">
    <property type="entry name" value="PAS domain"/>
    <property type="match status" value="2"/>
</dbReference>
<feature type="region of interest" description="Disordered" evidence="7">
    <location>
        <begin position="1"/>
        <end position="27"/>
    </location>
</feature>
<dbReference type="Gene3D" id="4.10.280.10">
    <property type="entry name" value="Helix-loop-helix DNA-binding domain"/>
    <property type="match status" value="1"/>
</dbReference>
<evidence type="ECO:0008006" key="12">
    <source>
        <dbReference type="Google" id="ProtNLM"/>
    </source>
</evidence>
<dbReference type="SMART" id="SM00353">
    <property type="entry name" value="HLH"/>
    <property type="match status" value="1"/>
</dbReference>
<dbReference type="CDD" id="cd00130">
    <property type="entry name" value="PAS"/>
    <property type="match status" value="2"/>
</dbReference>
<evidence type="ECO:0000256" key="3">
    <source>
        <dbReference type="ARBA" id="ARBA00023015"/>
    </source>
</evidence>
<evidence type="ECO:0000313" key="10">
    <source>
        <dbReference type="EMBL" id="VEN57233.1"/>
    </source>
</evidence>
<evidence type="ECO:0000256" key="7">
    <source>
        <dbReference type="SAM" id="MobiDB-lite"/>
    </source>
</evidence>
<dbReference type="InterPro" id="IPR050933">
    <property type="entry name" value="Circadian_TF"/>
</dbReference>
<feature type="region of interest" description="Disordered" evidence="7">
    <location>
        <begin position="625"/>
        <end position="671"/>
    </location>
</feature>
<evidence type="ECO:0000256" key="5">
    <source>
        <dbReference type="ARBA" id="ARBA00023163"/>
    </source>
</evidence>
<dbReference type="CDD" id="cd19726">
    <property type="entry name" value="bHLH-PAS_cycle_like"/>
    <property type="match status" value="1"/>
</dbReference>
<gene>
    <name evidence="10" type="ORF">CALMAC_LOCUS15896</name>
</gene>
<evidence type="ECO:0000313" key="11">
    <source>
        <dbReference type="Proteomes" id="UP000410492"/>
    </source>
</evidence>
<comment type="subcellular location">
    <subcellularLocation>
        <location evidence="1">Nucleus</location>
    </subcellularLocation>
</comment>
<accession>A0A653DB34</accession>
<dbReference type="GO" id="GO:0005737">
    <property type="term" value="C:cytoplasm"/>
    <property type="evidence" value="ECO:0007669"/>
    <property type="project" value="InterPro"/>
</dbReference>
<dbReference type="GO" id="GO:0045944">
    <property type="term" value="P:positive regulation of transcription by RNA polymerase II"/>
    <property type="evidence" value="ECO:0007669"/>
    <property type="project" value="UniProtKB-ARBA"/>
</dbReference>
<feature type="compositionally biased region" description="Polar residues" evidence="7">
    <location>
        <begin position="718"/>
        <end position="728"/>
    </location>
</feature>
<feature type="compositionally biased region" description="Basic residues" evidence="7">
    <location>
        <begin position="15"/>
        <end position="25"/>
    </location>
</feature>
<dbReference type="GO" id="GO:0003700">
    <property type="term" value="F:DNA-binding transcription factor activity"/>
    <property type="evidence" value="ECO:0007669"/>
    <property type="project" value="InterPro"/>
</dbReference>
<evidence type="ECO:0000259" key="9">
    <source>
        <dbReference type="PROSITE" id="PS50888"/>
    </source>
</evidence>
<keyword evidence="11" id="KW-1185">Reference proteome</keyword>
<feature type="domain" description="BHLH" evidence="9">
    <location>
        <begin position="155"/>
        <end position="208"/>
    </location>
</feature>
<evidence type="ECO:0000256" key="2">
    <source>
        <dbReference type="ARBA" id="ARBA00022737"/>
    </source>
</evidence>
<keyword evidence="5" id="KW-0804">Transcription</keyword>
<dbReference type="PRINTS" id="PR00785">
    <property type="entry name" value="NCTRNSLOCATR"/>
</dbReference>
<dbReference type="PROSITE" id="PS50112">
    <property type="entry name" value="PAS"/>
    <property type="match status" value="2"/>
</dbReference>
<dbReference type="GO" id="GO:0005634">
    <property type="term" value="C:nucleus"/>
    <property type="evidence" value="ECO:0007669"/>
    <property type="project" value="UniProtKB-SubCell"/>
</dbReference>
<dbReference type="OrthoDB" id="71302at2759"/>
<feature type="compositionally biased region" description="Basic and acidic residues" evidence="7">
    <location>
        <begin position="659"/>
        <end position="671"/>
    </location>
</feature>
<dbReference type="InterPro" id="IPR001067">
    <property type="entry name" value="Nuc_translocat"/>
</dbReference>
<dbReference type="InterPro" id="IPR035965">
    <property type="entry name" value="PAS-like_dom_sf"/>
</dbReference>
<feature type="domain" description="PAS" evidence="8">
    <location>
        <begin position="470"/>
        <end position="519"/>
    </location>
</feature>
<feature type="domain" description="PAS" evidence="8">
    <location>
        <begin position="227"/>
        <end position="291"/>
    </location>
</feature>
<dbReference type="InterPro" id="IPR013767">
    <property type="entry name" value="PAS_fold"/>
</dbReference>
<dbReference type="SUPFAM" id="SSF55785">
    <property type="entry name" value="PYP-like sensor domain (PAS domain)"/>
    <property type="match status" value="2"/>
</dbReference>
<proteinExistence type="predicted"/>
<dbReference type="AlphaFoldDB" id="A0A653DB34"/>
<protein>
    <recommendedName>
        <fullName evidence="12">Cycle</fullName>
    </recommendedName>
</protein>
<dbReference type="SMART" id="SM00091">
    <property type="entry name" value="PAS"/>
    <property type="match status" value="2"/>
</dbReference>
<organism evidence="10 11">
    <name type="scientific">Callosobruchus maculatus</name>
    <name type="common">Southern cowpea weevil</name>
    <name type="synonym">Pulse bruchid</name>
    <dbReference type="NCBI Taxonomy" id="64391"/>
    <lineage>
        <taxon>Eukaryota</taxon>
        <taxon>Metazoa</taxon>
        <taxon>Ecdysozoa</taxon>
        <taxon>Arthropoda</taxon>
        <taxon>Hexapoda</taxon>
        <taxon>Insecta</taxon>
        <taxon>Pterygota</taxon>
        <taxon>Neoptera</taxon>
        <taxon>Endopterygota</taxon>
        <taxon>Coleoptera</taxon>
        <taxon>Polyphaga</taxon>
        <taxon>Cucujiformia</taxon>
        <taxon>Chrysomeloidea</taxon>
        <taxon>Chrysomelidae</taxon>
        <taxon>Bruchinae</taxon>
        <taxon>Bruchini</taxon>
        <taxon>Callosobruchus</taxon>
    </lineage>
</organism>
<dbReference type="SUPFAM" id="SSF47459">
    <property type="entry name" value="HLH, helix-loop-helix DNA-binding domain"/>
    <property type="match status" value="1"/>
</dbReference>
<keyword evidence="2" id="KW-0677">Repeat</keyword>
<dbReference type="Pfam" id="PF00989">
    <property type="entry name" value="PAS"/>
    <property type="match status" value="1"/>
</dbReference>
<keyword evidence="4" id="KW-0238">DNA-binding</keyword>
<reference evidence="10 11" key="1">
    <citation type="submission" date="2019-01" db="EMBL/GenBank/DDBJ databases">
        <authorList>
            <person name="Sayadi A."/>
        </authorList>
    </citation>
    <scope>NUCLEOTIDE SEQUENCE [LARGE SCALE GENOMIC DNA]</scope>
</reference>
<dbReference type="Pfam" id="PF14598">
    <property type="entry name" value="PAS_11"/>
    <property type="match status" value="1"/>
</dbReference>
<evidence type="ECO:0000256" key="4">
    <source>
        <dbReference type="ARBA" id="ARBA00023125"/>
    </source>
</evidence>
<dbReference type="PROSITE" id="PS50888">
    <property type="entry name" value="BHLH"/>
    <property type="match status" value="1"/>
</dbReference>
<evidence type="ECO:0000259" key="8">
    <source>
        <dbReference type="PROSITE" id="PS50112"/>
    </source>
</evidence>
<feature type="region of interest" description="Disordered" evidence="7">
    <location>
        <begin position="683"/>
        <end position="728"/>
    </location>
</feature>
<sequence>MVARSFPGGAGVHHPQPHHPVHHQHHQEVTYTRLLHVPTDRVGDENDCGFVTLEELKPAMGAATPAPHHSSHPDATVMHHDHYQPTYYELSAMVDDPCSSNLPYITTQEVDTAMEVQSVDSTLIGVNRKRKPYFQDDNEIKEDDDVKSVKSIDENKKQNHSEVEKRRRDKMNTYITELSSMVPMCHAMSRKLDKLTVLRMAVQHLKSIRGAVPAYTEGQYKPSFLTDQELKHLILQAADGFLFVVGCDRGRILYVSESVSKVLNFLQGDLLGQSLFDILHPKDVAKVKEQLSSSDLNPRERLIDAKTMLPVKTDVPQGTSRLCPGARRSFFCRMKCKTTVQIKEEADTTTGYNRRRKHSADKKYTVIHCTGYLKSWAPAKVGLHHPVPQRQVSTGGSDTQDSSVGGPECDNDGAGVDSCNLSCLVAVGRVLPDVTGAVRGSPGSRPDRESHQHSQRHRPNLQFVSRHALDGKFLFVDQRSTLILGFLPQELLGTSMYEYYHNDEIRTLADYHKMALKTVDGAITTSVYRFRTKTGGYVRLQSEWRSFRNPWTREIENLIAKNNLILTDYGTVESSAGRADGIGDNLDFFAHSNGKDIQMMINNHIEASKIGRQVAEQVSDSQRIRCESSPVSSPDPDESSLSLPMTSGESHISTNLQSDRPETGIRDYGLHPSFHDIRNSVSMSSVATDPGGNCSDEGAMMDMLDPASGSESHDRGASNESGSHSTAVDGNDEAAMAVIMSLLEADAGLGGPVDFSGLPWPLP</sequence>
<keyword evidence="6" id="KW-0539">Nucleus</keyword>
<dbReference type="Proteomes" id="UP000410492">
    <property type="component" value="Unassembled WGS sequence"/>
</dbReference>
<feature type="compositionally biased region" description="Polar residues" evidence="7">
    <location>
        <begin position="645"/>
        <end position="658"/>
    </location>
</feature>
<keyword evidence="3" id="KW-0805">Transcription regulation</keyword>
<feature type="compositionally biased region" description="Polar residues" evidence="7">
    <location>
        <begin position="390"/>
        <end position="403"/>
    </location>
</feature>
<dbReference type="GO" id="GO:0003677">
    <property type="term" value="F:DNA binding"/>
    <property type="evidence" value="ECO:0007669"/>
    <property type="project" value="UniProtKB-KW"/>
</dbReference>
<dbReference type="GO" id="GO:0005667">
    <property type="term" value="C:transcription regulator complex"/>
    <property type="evidence" value="ECO:0007669"/>
    <property type="project" value="InterPro"/>
</dbReference>